<organism evidence="22 23">
    <name type="scientific">Microtus ochrogaster</name>
    <name type="common">Prairie vole</name>
    <dbReference type="NCBI Taxonomy" id="79684"/>
    <lineage>
        <taxon>Eukaryota</taxon>
        <taxon>Metazoa</taxon>
        <taxon>Chordata</taxon>
        <taxon>Craniata</taxon>
        <taxon>Vertebrata</taxon>
        <taxon>Euteleostomi</taxon>
        <taxon>Mammalia</taxon>
        <taxon>Eutheria</taxon>
        <taxon>Euarchontoglires</taxon>
        <taxon>Glires</taxon>
        <taxon>Rodentia</taxon>
        <taxon>Myomorpha</taxon>
        <taxon>Muroidea</taxon>
        <taxon>Cricetidae</taxon>
        <taxon>Arvicolinae</taxon>
        <taxon>Microtus</taxon>
    </lineage>
</organism>
<comment type="subcellular location">
    <subcellularLocation>
        <location evidence="2">Cytoplasm</location>
        <location evidence="2">Cytoskeleton</location>
        <location evidence="2">Flagellum axoneme</location>
    </subcellularLocation>
    <subcellularLocation>
        <location evidence="1">Nucleus</location>
    </subcellularLocation>
</comment>
<feature type="domain" description="EF-hand" evidence="21">
    <location>
        <begin position="148"/>
        <end position="183"/>
    </location>
</feature>
<reference evidence="22" key="1">
    <citation type="submission" date="2020-03" db="EMBL/GenBank/DDBJ databases">
        <title>Studies in the Genomics of Life Span.</title>
        <authorList>
            <person name="Glass D."/>
        </authorList>
    </citation>
    <scope>NUCLEOTIDE SEQUENCE</scope>
    <source>
        <strain evidence="22">LTLLF</strain>
        <tissue evidence="22">Muscle</tissue>
    </source>
</reference>
<evidence type="ECO:0000256" key="17">
    <source>
        <dbReference type="ARBA" id="ARBA00063636"/>
    </source>
</evidence>
<evidence type="ECO:0000313" key="23">
    <source>
        <dbReference type="Proteomes" id="UP000710432"/>
    </source>
</evidence>
<evidence type="ECO:0000256" key="3">
    <source>
        <dbReference type="ARBA" id="ARBA00022490"/>
    </source>
</evidence>
<dbReference type="InterPro" id="IPR052603">
    <property type="entry name" value="EFCB6"/>
</dbReference>
<feature type="domain" description="EF-hand" evidence="21">
    <location>
        <begin position="678"/>
        <end position="713"/>
    </location>
</feature>
<feature type="domain" description="EF-hand" evidence="21">
    <location>
        <begin position="1028"/>
        <end position="1063"/>
    </location>
</feature>
<dbReference type="Pfam" id="PF08976">
    <property type="entry name" value="EF-hand_11"/>
    <property type="match status" value="1"/>
</dbReference>
<dbReference type="PROSITE" id="PS00018">
    <property type="entry name" value="EF_HAND_1"/>
    <property type="match status" value="2"/>
</dbReference>
<dbReference type="PANTHER" id="PTHR20875">
    <property type="entry name" value="EF-HAND CALCIUM-BINDING DOMAIN-CONTAINING PROTEIN 6-RELATED"/>
    <property type="match status" value="1"/>
</dbReference>
<dbReference type="InterPro" id="IPR002048">
    <property type="entry name" value="EF_hand_dom"/>
</dbReference>
<keyword evidence="13" id="KW-0206">Cytoskeleton</keyword>
<keyword evidence="6" id="KW-0479">Metal-binding</keyword>
<keyword evidence="11" id="KW-0969">Cilium</keyword>
<evidence type="ECO:0000256" key="11">
    <source>
        <dbReference type="ARBA" id="ARBA00023069"/>
    </source>
</evidence>
<evidence type="ECO:0000313" key="22">
    <source>
        <dbReference type="EMBL" id="KAH0513045.1"/>
    </source>
</evidence>
<dbReference type="Gene3D" id="1.10.238.10">
    <property type="entry name" value="EF-hand"/>
    <property type="match status" value="8"/>
</dbReference>
<evidence type="ECO:0000256" key="4">
    <source>
        <dbReference type="ARBA" id="ARBA00022491"/>
    </source>
</evidence>
<dbReference type="FunFam" id="1.10.238.10:FF:000492">
    <property type="entry name" value="EF-hand calcium binding domain 6"/>
    <property type="match status" value="1"/>
</dbReference>
<evidence type="ECO:0000256" key="12">
    <source>
        <dbReference type="ARBA" id="ARBA00023163"/>
    </source>
</evidence>
<keyword evidence="15" id="KW-0966">Cell projection</keyword>
<evidence type="ECO:0000256" key="20">
    <source>
        <dbReference type="SAM" id="MobiDB-lite"/>
    </source>
</evidence>
<dbReference type="GO" id="GO:0005509">
    <property type="term" value="F:calcium ion binding"/>
    <property type="evidence" value="ECO:0007669"/>
    <property type="project" value="InterPro"/>
</dbReference>
<dbReference type="SUPFAM" id="SSF47473">
    <property type="entry name" value="EF-hand"/>
    <property type="match status" value="5"/>
</dbReference>
<feature type="region of interest" description="Disordered" evidence="20">
    <location>
        <begin position="531"/>
        <end position="551"/>
    </location>
</feature>
<evidence type="ECO:0000256" key="8">
    <source>
        <dbReference type="ARBA" id="ARBA00022837"/>
    </source>
</evidence>
<keyword evidence="7" id="KW-0677">Repeat</keyword>
<dbReference type="EMBL" id="JAATJU010021676">
    <property type="protein sequence ID" value="KAH0513045.1"/>
    <property type="molecule type" value="Genomic_DNA"/>
</dbReference>
<evidence type="ECO:0000256" key="5">
    <source>
        <dbReference type="ARBA" id="ARBA00022553"/>
    </source>
</evidence>
<keyword evidence="5" id="KW-0597">Phosphoprotein</keyword>
<comment type="function">
    <text evidence="16">Negatively regulates the androgen receptor by recruiting histone deacetylase complex, and protein DJ-1 antagonizes this inhibition by abrogation of this complex. Microtubule inner protein (MIP) part of the dynein-decorated doublet microtubules (DMTs) in cilia axoneme, which is required for motile cilia beating.</text>
</comment>
<evidence type="ECO:0000256" key="18">
    <source>
        <dbReference type="ARBA" id="ARBA00069150"/>
    </source>
</evidence>
<keyword evidence="12" id="KW-0804">Transcription</keyword>
<accession>A0A8J6GKW4</accession>
<evidence type="ECO:0000256" key="13">
    <source>
        <dbReference type="ARBA" id="ARBA00023212"/>
    </source>
</evidence>
<keyword evidence="4" id="KW-0678">Repressor</keyword>
<dbReference type="PANTHER" id="PTHR20875:SF2">
    <property type="entry name" value="EF-HAND CALCIUM-BINDING DOMAIN-CONTAINING PROTEIN 6"/>
    <property type="match status" value="1"/>
</dbReference>
<keyword evidence="8" id="KW-0106">Calcium</keyword>
<dbReference type="PROSITE" id="PS50222">
    <property type="entry name" value="EF_HAND_2"/>
    <property type="match status" value="4"/>
</dbReference>
<dbReference type="InterPro" id="IPR011992">
    <property type="entry name" value="EF-hand-dom_pair"/>
</dbReference>
<evidence type="ECO:0000256" key="16">
    <source>
        <dbReference type="ARBA" id="ARBA00054968"/>
    </source>
</evidence>
<comment type="subunit">
    <text evidence="17">Microtubule inner protein component of sperm flagellar doublet microtubules. Binds PARK7. Part of a ternary complex containing PARK7, EFCAB6/DJBP and AR.</text>
</comment>
<evidence type="ECO:0000256" key="7">
    <source>
        <dbReference type="ARBA" id="ARBA00022737"/>
    </source>
</evidence>
<dbReference type="SMART" id="SM00054">
    <property type="entry name" value="EFh"/>
    <property type="match status" value="6"/>
</dbReference>
<comment type="caution">
    <text evidence="22">The sequence shown here is derived from an EMBL/GenBank/DDBJ whole genome shotgun (WGS) entry which is preliminary data.</text>
</comment>
<feature type="compositionally biased region" description="Basic and acidic residues" evidence="20">
    <location>
        <begin position="539"/>
        <end position="551"/>
    </location>
</feature>
<evidence type="ECO:0000256" key="2">
    <source>
        <dbReference type="ARBA" id="ARBA00004611"/>
    </source>
</evidence>
<evidence type="ECO:0000256" key="6">
    <source>
        <dbReference type="ARBA" id="ARBA00022723"/>
    </source>
</evidence>
<keyword evidence="14" id="KW-0539">Nucleus</keyword>
<sequence length="1252" mass="142702">MKKVFQVLDSTHSQTLTKGDLKRAITAFLMPLTREQFQDLLAQIPLTSSGNVPYLEFLSRFGGIDLNIDIIKRGNGDKIDHSRTFKELEAQLAGKLSPVPLTWSPDSATSSFFTAVCPSLMGSWRHRHSAAQELLRRPGIAEETQVFRNMKTMRKVLQLIDVNNTGTVQSRELRRVLETFCLRMRDEEYEMFLKEYNIGGIMVDYNAFLKNLSISSKLNFKYPQSGSELPRENQQAKTARRERPLNSMTSEDVWKSYSLDDLEKTFCQELSKSYEKIEKALSAGDPSKGGYVSLNYLKVVLDTFVYRLPRKIFIQLMKSTDSRNQSRKENVIKKLFKYSEERYTALKKSLLIISTTPSGHIAWDELRHVLNCMVAKLSDLEFNELKQTFDPEGTGVVKISSLLDALDDSPKVRKMSPSTETKAPPPVAWNSVEEMVLDTITRNLQAFYGMLQSYDLGDTGTIARNNFKKVINIFCPYLSNEHFVKLSSKFQDTASGRILYKKFLLSIGVNIPPPILPLSVPKDQLSEKLQCEEQGQPDLPERTQPTRDKTTEAKNMTKEEVIDRLKHCIQQQDPVFKEQFLSISKEPDVKIGLEDFRKVLEESGMPMNDNQYAMLASKIGYKKEGMSYQDFTSGFEDTKPSGQETNPLQPRTASKTNLDEHFIPAEECQKLFTKKLKESFRDPYSAFFKVDTDRDGIINMHDLHRLLQQLQLNMKDCEYERFLSLLGLRLSVTLNFREFQNLCEKRPWRADEAPQRLIRNKQKVADSELACEQAHQYLVIKAKTRWADLSKNFIETDNEGNGILRRRDIKNALYGFDIPLTPREFEKLWQKAGDEDKQRSTFAAGGTVGSEATSSVVLRTSTASSGYPNTRLYPETAVRQPKVHRPYKEDYFNFLGHFTKPKQIQEEIQELQQMTEREKLMEHYEEISKALNMLEKSKMGSAALSKVQNVLQECGCSLKEEELISLLKSLGISVHNNCINPLDFLRALEISKTSKAQPKEREECSPRTNFSKLNPEEVVKSMQAVVESSQPALLKAFSALDKEDTGFVKAMDFGDVLKSFCQKLTDKQYHYFLRKLRLHLTPTIHWKYFLENFGSFLEETADEWAEKMPKISPPTSPKEVAKKDILARVHKAVASHYHAIAQEFENFDTMKSNTVSRDEFRSVCTRHVQILTDEQLCAWAAVRLSGCVPVLAVRLSSCAPLQLCACPAVCLSSCEPLQLCTCPAVRLSSCAPLRLCACAPVQLCACPAVRLC</sequence>
<protein>
    <recommendedName>
        <fullName evidence="18">EF-hand calcium-binding domain-containing protein 6</fullName>
    </recommendedName>
    <alternativeName>
        <fullName evidence="19">DJ-1-binding protein</fullName>
    </alternativeName>
</protein>
<evidence type="ECO:0000256" key="1">
    <source>
        <dbReference type="ARBA" id="ARBA00004123"/>
    </source>
</evidence>
<evidence type="ECO:0000256" key="19">
    <source>
        <dbReference type="ARBA" id="ARBA00083181"/>
    </source>
</evidence>
<dbReference type="GO" id="GO:0005654">
    <property type="term" value="C:nucleoplasm"/>
    <property type="evidence" value="ECO:0007669"/>
    <property type="project" value="TreeGrafter"/>
</dbReference>
<evidence type="ECO:0000259" key="21">
    <source>
        <dbReference type="PROSITE" id="PS50222"/>
    </source>
</evidence>
<gene>
    <name evidence="22" type="ORF">LTLLF_141970</name>
</gene>
<keyword evidence="9" id="KW-0282">Flagellum</keyword>
<feature type="region of interest" description="Disordered" evidence="20">
    <location>
        <begin position="224"/>
        <end position="244"/>
    </location>
</feature>
<dbReference type="FunFam" id="1.10.238.10:FF:000325">
    <property type="entry name" value="EF-hand calcium binding domain 6"/>
    <property type="match status" value="1"/>
</dbReference>
<dbReference type="InterPro" id="IPR018247">
    <property type="entry name" value="EF_Hand_1_Ca_BS"/>
</dbReference>
<evidence type="ECO:0000256" key="9">
    <source>
        <dbReference type="ARBA" id="ARBA00022846"/>
    </source>
</evidence>
<evidence type="ECO:0000256" key="15">
    <source>
        <dbReference type="ARBA" id="ARBA00023273"/>
    </source>
</evidence>
<feature type="domain" description="EF-hand" evidence="21">
    <location>
        <begin position="1"/>
        <end position="31"/>
    </location>
</feature>
<feature type="compositionally biased region" description="Polar residues" evidence="20">
    <location>
        <begin position="224"/>
        <end position="237"/>
    </location>
</feature>
<dbReference type="Proteomes" id="UP000710432">
    <property type="component" value="Unassembled WGS sequence"/>
</dbReference>
<keyword evidence="10" id="KW-0805">Transcription regulation</keyword>
<proteinExistence type="predicted"/>
<evidence type="ECO:0000256" key="10">
    <source>
        <dbReference type="ARBA" id="ARBA00023015"/>
    </source>
</evidence>
<dbReference type="AlphaFoldDB" id="A0A8J6GKW4"/>
<name>A0A8J6GKW4_MICOH</name>
<keyword evidence="3" id="KW-0963">Cytoplasm</keyword>
<evidence type="ECO:0000256" key="14">
    <source>
        <dbReference type="ARBA" id="ARBA00023242"/>
    </source>
</evidence>
<dbReference type="FunFam" id="1.10.238.10:FF:000240">
    <property type="entry name" value="EF-hand calcium-binding domain-containing protein 6"/>
    <property type="match status" value="1"/>
</dbReference>
<dbReference type="InterPro" id="IPR015070">
    <property type="entry name" value="EF_hand_DJBP"/>
</dbReference>